<organism evidence="3 4">
    <name type="scientific">Lacticaseibacillus brantae DSM 23927</name>
    <dbReference type="NCBI Taxonomy" id="1423727"/>
    <lineage>
        <taxon>Bacteria</taxon>
        <taxon>Bacillati</taxon>
        <taxon>Bacillota</taxon>
        <taxon>Bacilli</taxon>
        <taxon>Lactobacillales</taxon>
        <taxon>Lactobacillaceae</taxon>
        <taxon>Lacticaseibacillus</taxon>
    </lineage>
</organism>
<evidence type="ECO:0000313" key="3">
    <source>
        <dbReference type="EMBL" id="KRM72247.1"/>
    </source>
</evidence>
<dbReference type="EMBL" id="AYZQ01000002">
    <property type="protein sequence ID" value="KRM72247.1"/>
    <property type="molecule type" value="Genomic_DNA"/>
</dbReference>
<dbReference type="AlphaFoldDB" id="A0A0R2AYU1"/>
<comment type="caution">
    <text evidence="3">The sequence shown here is derived from an EMBL/GenBank/DDBJ whole genome shotgun (WGS) entry which is preliminary data.</text>
</comment>
<dbReference type="RefSeq" id="WP_057894509.1">
    <property type="nucleotide sequence ID" value="NZ_AYZQ01000002.1"/>
</dbReference>
<sequence>MRRFLLLLTIWLGFLPATTVSAAPTYQVPSGNDFFGGGFNAEPQSQTILLGQGATITFNSWPGALIIKKSVTYTLWQQQGSGWQSILSRKYTKFDTASFTMTPQVAGTYNFQIQADWENVMKGTYYSQGFSIIVTPSIIPPTAMSLKLAHDTILPGESTRADVAFEPANATARVTWSVAPAGIVTIDSATGIITSQPNKTGLVTITATAGKLSASTQLLVGGVKDQTVAAGDPVTFELNGLHDSADYSFQWYAVDQTGNKKAIPGATHARYQFTTNPAPDLSTNPDQNRRFQVELIPNERFSGAEHGWSNVATLSLTAPRPDPGPSLNSVPEITTEPINLAAVVSQSAQLPVTATAPLAITDRGHGAGSWQLSAQLSSLETKATKLEATLNLNLGPSQVELSAGGDAVSIVQRPRGETFSTLLTGSGLAIKRNPYATAGDYQAKIKWLLTLTPPAENLQPTQKVATVKSESE</sequence>
<evidence type="ECO:0000259" key="2">
    <source>
        <dbReference type="Pfam" id="PF02368"/>
    </source>
</evidence>
<evidence type="ECO:0000313" key="4">
    <source>
        <dbReference type="Proteomes" id="UP000051672"/>
    </source>
</evidence>
<feature type="domain" description="BIG2" evidence="2">
    <location>
        <begin position="142"/>
        <end position="216"/>
    </location>
</feature>
<protein>
    <recommendedName>
        <fullName evidence="2">BIG2 domain-containing protein</fullName>
    </recommendedName>
</protein>
<reference evidence="3 4" key="1">
    <citation type="journal article" date="2015" name="Genome Announc.">
        <title>Expanding the biotechnology potential of lactobacilli through comparative genomics of 213 strains and associated genera.</title>
        <authorList>
            <person name="Sun Z."/>
            <person name="Harris H.M."/>
            <person name="McCann A."/>
            <person name="Guo C."/>
            <person name="Argimon S."/>
            <person name="Zhang W."/>
            <person name="Yang X."/>
            <person name="Jeffery I.B."/>
            <person name="Cooney J.C."/>
            <person name="Kagawa T.F."/>
            <person name="Liu W."/>
            <person name="Song Y."/>
            <person name="Salvetti E."/>
            <person name="Wrobel A."/>
            <person name="Rasinkangas P."/>
            <person name="Parkhill J."/>
            <person name="Rea M.C."/>
            <person name="O'Sullivan O."/>
            <person name="Ritari J."/>
            <person name="Douillard F.P."/>
            <person name="Paul Ross R."/>
            <person name="Yang R."/>
            <person name="Briner A.E."/>
            <person name="Felis G.E."/>
            <person name="de Vos W.M."/>
            <person name="Barrangou R."/>
            <person name="Klaenhammer T.R."/>
            <person name="Caufield P.W."/>
            <person name="Cui Y."/>
            <person name="Zhang H."/>
            <person name="O'Toole P.W."/>
        </authorList>
    </citation>
    <scope>NUCLEOTIDE SEQUENCE [LARGE SCALE GENOMIC DNA]</scope>
    <source>
        <strain evidence="3 4">DSM 23927</strain>
    </source>
</reference>
<dbReference type="Proteomes" id="UP000051672">
    <property type="component" value="Unassembled WGS sequence"/>
</dbReference>
<dbReference type="OrthoDB" id="2315387at2"/>
<name>A0A0R2AYU1_9LACO</name>
<proteinExistence type="predicted"/>
<dbReference type="PATRIC" id="fig|1423727.3.peg.1252"/>
<keyword evidence="1" id="KW-0732">Signal</keyword>
<feature type="signal peptide" evidence="1">
    <location>
        <begin position="1"/>
        <end position="22"/>
    </location>
</feature>
<dbReference type="STRING" id="1423727.FC34_GL001232"/>
<evidence type="ECO:0000256" key="1">
    <source>
        <dbReference type="SAM" id="SignalP"/>
    </source>
</evidence>
<dbReference type="Pfam" id="PF02368">
    <property type="entry name" value="Big_2"/>
    <property type="match status" value="1"/>
</dbReference>
<dbReference type="Gene3D" id="2.60.40.1080">
    <property type="match status" value="1"/>
</dbReference>
<dbReference type="InterPro" id="IPR003343">
    <property type="entry name" value="Big_2"/>
</dbReference>
<keyword evidence="4" id="KW-1185">Reference proteome</keyword>
<accession>A0A0R2AYU1</accession>
<gene>
    <name evidence="3" type="ORF">FC34_GL001232</name>
</gene>
<feature type="chain" id="PRO_5006415102" description="BIG2 domain-containing protein" evidence="1">
    <location>
        <begin position="23"/>
        <end position="472"/>
    </location>
</feature>